<evidence type="ECO:0000313" key="1">
    <source>
        <dbReference type="EnsemblMetazoa" id="XP_024085004.1"/>
    </source>
</evidence>
<accession>A0A8I6SNP3</accession>
<keyword evidence="2" id="KW-1185">Reference proteome</keyword>
<reference evidence="1" key="1">
    <citation type="submission" date="2022-01" db="UniProtKB">
        <authorList>
            <consortium name="EnsemblMetazoa"/>
        </authorList>
    </citation>
    <scope>IDENTIFICATION</scope>
</reference>
<dbReference type="EnsemblMetazoa" id="XM_024229236.1">
    <property type="protein sequence ID" value="XP_024085004.1"/>
    <property type="gene ID" value="LOC112127787"/>
</dbReference>
<dbReference type="RefSeq" id="XP_024085004.1">
    <property type="nucleotide sequence ID" value="XM_024229236.1"/>
</dbReference>
<dbReference type="KEGG" id="clec:112127787"/>
<sequence length="214" mass="23906">MAHNAAICHATGERRMNYLNQIKCILDRLDDTPCLEDRGGTSCEPAGSRPLIEYPGYINRLNPKFNKPFYVPLITNVQVKEIRPTSNLADHIYENNRCLEYVQAGGTYMNRAPPNELRAGYLIHGCDCVKHNGLQDQCQRLECGGRPQCLTDPPSCPPANAMAPPKPQPNLNELVEDALARNPAPKIEYCCCQPECGIPVNSMPQSYQCYPCRN</sequence>
<organism evidence="1 2">
    <name type="scientific">Cimex lectularius</name>
    <name type="common">Bed bug</name>
    <name type="synonym">Acanthia lectularia</name>
    <dbReference type="NCBI Taxonomy" id="79782"/>
    <lineage>
        <taxon>Eukaryota</taxon>
        <taxon>Metazoa</taxon>
        <taxon>Ecdysozoa</taxon>
        <taxon>Arthropoda</taxon>
        <taxon>Hexapoda</taxon>
        <taxon>Insecta</taxon>
        <taxon>Pterygota</taxon>
        <taxon>Neoptera</taxon>
        <taxon>Paraneoptera</taxon>
        <taxon>Hemiptera</taxon>
        <taxon>Heteroptera</taxon>
        <taxon>Panheteroptera</taxon>
        <taxon>Cimicomorpha</taxon>
        <taxon>Cimicidae</taxon>
        <taxon>Cimex</taxon>
    </lineage>
</organism>
<protein>
    <submittedName>
        <fullName evidence="1">Uncharacterized protein</fullName>
    </submittedName>
</protein>
<dbReference type="AlphaFoldDB" id="A0A8I6SNP3"/>
<name>A0A8I6SNP3_CIMLE</name>
<proteinExistence type="predicted"/>
<dbReference type="Proteomes" id="UP000494040">
    <property type="component" value="Unassembled WGS sequence"/>
</dbReference>
<dbReference type="GeneID" id="112127787"/>
<evidence type="ECO:0000313" key="2">
    <source>
        <dbReference type="Proteomes" id="UP000494040"/>
    </source>
</evidence>
<dbReference type="OrthoDB" id="6618045at2759"/>